<feature type="region of interest" description="Disordered" evidence="2">
    <location>
        <begin position="205"/>
        <end position="233"/>
    </location>
</feature>
<dbReference type="RefSeq" id="WP_191209168.1">
    <property type="nucleotide sequence ID" value="NZ_BAABKL010000036.1"/>
</dbReference>
<accession>A0A927ICA3</accession>
<gene>
    <name evidence="5" type="ORF">IF129_09765</name>
</gene>
<evidence type="ECO:0000259" key="4">
    <source>
        <dbReference type="Pfam" id="PF01551"/>
    </source>
</evidence>
<feature type="region of interest" description="Disordered" evidence="2">
    <location>
        <begin position="329"/>
        <end position="355"/>
    </location>
</feature>
<evidence type="ECO:0000256" key="2">
    <source>
        <dbReference type="SAM" id="MobiDB-lite"/>
    </source>
</evidence>
<dbReference type="PANTHER" id="PTHR21666">
    <property type="entry name" value="PEPTIDASE-RELATED"/>
    <property type="match status" value="1"/>
</dbReference>
<evidence type="ECO:0000256" key="1">
    <source>
        <dbReference type="SAM" id="Coils"/>
    </source>
</evidence>
<dbReference type="EMBL" id="JACXYU010000004">
    <property type="protein sequence ID" value="MBD3931847.1"/>
    <property type="molecule type" value="Genomic_DNA"/>
</dbReference>
<feature type="coiled-coil region" evidence="1">
    <location>
        <begin position="79"/>
        <end position="113"/>
    </location>
</feature>
<organism evidence="5 6">
    <name type="scientific">Streptomyces chumphonensis</name>
    <dbReference type="NCBI Taxonomy" id="1214925"/>
    <lineage>
        <taxon>Bacteria</taxon>
        <taxon>Bacillati</taxon>
        <taxon>Actinomycetota</taxon>
        <taxon>Actinomycetes</taxon>
        <taxon>Kitasatosporales</taxon>
        <taxon>Streptomycetaceae</taxon>
        <taxon>Streptomyces</taxon>
    </lineage>
</organism>
<dbReference type="FunFam" id="2.70.70.10:FF:000013">
    <property type="entry name" value="Peptidase family M23"/>
    <property type="match status" value="1"/>
</dbReference>
<evidence type="ECO:0000313" key="5">
    <source>
        <dbReference type="EMBL" id="MBD3931847.1"/>
    </source>
</evidence>
<feature type="domain" description="M23ase beta-sheet core" evidence="4">
    <location>
        <begin position="260"/>
        <end position="355"/>
    </location>
</feature>
<dbReference type="Gene3D" id="2.70.70.10">
    <property type="entry name" value="Glucose Permease (Domain IIA)"/>
    <property type="match status" value="1"/>
</dbReference>
<feature type="compositionally biased region" description="Low complexity" evidence="2">
    <location>
        <begin position="42"/>
        <end position="55"/>
    </location>
</feature>
<dbReference type="Pfam" id="PF01551">
    <property type="entry name" value="Peptidase_M23"/>
    <property type="match status" value="1"/>
</dbReference>
<feature type="region of interest" description="Disordered" evidence="2">
    <location>
        <begin position="30"/>
        <end position="55"/>
    </location>
</feature>
<dbReference type="Proteomes" id="UP000632289">
    <property type="component" value="Unassembled WGS sequence"/>
</dbReference>
<evidence type="ECO:0000313" key="6">
    <source>
        <dbReference type="Proteomes" id="UP000632289"/>
    </source>
</evidence>
<feature type="chain" id="PRO_5037403046" evidence="3">
    <location>
        <begin position="34"/>
        <end position="368"/>
    </location>
</feature>
<keyword evidence="6" id="KW-1185">Reference proteome</keyword>
<sequence length="368" mass="39309">MRADRPHPRRIALPSCLAAAALAAVLAGGPATATPHRPPAAHHPAAGDPAGARPLRSTEAAVAEAARVSRTAGRVTRQYERAKAAAARQRKAVDRLSDRLDRKRAEYDVLRRAVGAAAASQYRSGTFLPGAQVVVADSPEEFLATSGYLARTNKAVVRLARSAQEARAELAREKEQADRALERLQAEEARRHRLKRRVDAALERAQERATRLRARAEQRRRTPDPERPDAPAARGAWVAPVASYVLTAGYAARGTLWSSGHTGQDFAVRSGTPVRAVGGGTVVRAGYGGPYGNEVVLAHGDGYWTHYAHLSVIQVGVGQRVQAGRQIALSGSTGNSSGPHLHFEVRRSPAQGSSVSPVPWLRARGVVV</sequence>
<dbReference type="GO" id="GO:0004222">
    <property type="term" value="F:metalloendopeptidase activity"/>
    <property type="evidence" value="ECO:0007669"/>
    <property type="project" value="TreeGrafter"/>
</dbReference>
<feature type="compositionally biased region" description="Polar residues" evidence="2">
    <location>
        <begin position="329"/>
        <end position="338"/>
    </location>
</feature>
<keyword evidence="3" id="KW-0732">Signal</keyword>
<dbReference type="SUPFAM" id="SSF51261">
    <property type="entry name" value="Duplicated hybrid motif"/>
    <property type="match status" value="1"/>
</dbReference>
<dbReference type="CDD" id="cd12797">
    <property type="entry name" value="M23_peptidase"/>
    <property type="match status" value="1"/>
</dbReference>
<protein>
    <submittedName>
        <fullName evidence="5">Peptidoglycan DD-metalloendopeptidase family protein</fullName>
    </submittedName>
</protein>
<reference evidence="5" key="1">
    <citation type="submission" date="2020-09" db="EMBL/GenBank/DDBJ databases">
        <title>Secondary metabolite and genome analysis of marine Streptomyces chumphonensis KK1-2T.</title>
        <authorList>
            <person name="Phongsopitanun W."/>
            <person name="Kanchanasin P."/>
            <person name="Pittayakhajonwut P."/>
            <person name="Suwanborirux K."/>
            <person name="Tanasupawat S."/>
        </authorList>
    </citation>
    <scope>NUCLEOTIDE SEQUENCE</scope>
    <source>
        <strain evidence="5">KK1-2</strain>
    </source>
</reference>
<evidence type="ECO:0000256" key="3">
    <source>
        <dbReference type="SAM" id="SignalP"/>
    </source>
</evidence>
<proteinExistence type="predicted"/>
<keyword evidence="1" id="KW-0175">Coiled coil</keyword>
<feature type="compositionally biased region" description="Basic and acidic residues" evidence="2">
    <location>
        <begin position="205"/>
        <end position="229"/>
    </location>
</feature>
<dbReference type="InterPro" id="IPR011055">
    <property type="entry name" value="Dup_hybrid_motif"/>
</dbReference>
<comment type="caution">
    <text evidence="5">The sequence shown here is derived from an EMBL/GenBank/DDBJ whole genome shotgun (WGS) entry which is preliminary data.</text>
</comment>
<dbReference type="InterPro" id="IPR050570">
    <property type="entry name" value="Cell_wall_metabolism_enzyme"/>
</dbReference>
<name>A0A927ICA3_9ACTN</name>
<dbReference type="InterPro" id="IPR016047">
    <property type="entry name" value="M23ase_b-sheet_dom"/>
</dbReference>
<dbReference type="AlphaFoldDB" id="A0A927ICA3"/>
<feature type="signal peptide" evidence="3">
    <location>
        <begin position="1"/>
        <end position="33"/>
    </location>
</feature>
<dbReference type="PANTHER" id="PTHR21666:SF270">
    <property type="entry name" value="MUREIN HYDROLASE ACTIVATOR ENVC"/>
    <property type="match status" value="1"/>
</dbReference>